<accession>A0A7J0CG11</accession>
<gene>
    <name evidence="1" type="ORF">Sfulv_61590</name>
</gene>
<keyword evidence="2" id="KW-1185">Reference proteome</keyword>
<organism evidence="1 2">
    <name type="scientific">Streptomyces fulvorobeus</name>
    <dbReference type="NCBI Taxonomy" id="284028"/>
    <lineage>
        <taxon>Bacteria</taxon>
        <taxon>Bacillati</taxon>
        <taxon>Actinomycetota</taxon>
        <taxon>Actinomycetes</taxon>
        <taxon>Kitasatosporales</taxon>
        <taxon>Streptomycetaceae</taxon>
        <taxon>Streptomyces</taxon>
    </lineage>
</organism>
<proteinExistence type="predicted"/>
<comment type="caution">
    <text evidence="1">The sequence shown here is derived from an EMBL/GenBank/DDBJ whole genome shotgun (WGS) entry which is preliminary data.</text>
</comment>
<sequence length="103" mass="11132">MNVCPCCGGPASPWSSAASPCTTIALSRSAVALAARTAGLLRRVRRVAAGRGELLTLPYQERRARSEALFTEYGLTAWWTVSEQRYDSLLPMLPSGDTFSPAR</sequence>
<dbReference type="EMBL" id="BLWC01000001">
    <property type="protein sequence ID" value="GFN01349.1"/>
    <property type="molecule type" value="Genomic_DNA"/>
</dbReference>
<evidence type="ECO:0000313" key="2">
    <source>
        <dbReference type="Proteomes" id="UP000498980"/>
    </source>
</evidence>
<protein>
    <submittedName>
        <fullName evidence="1">Uncharacterized protein</fullName>
    </submittedName>
</protein>
<dbReference type="AlphaFoldDB" id="A0A7J0CG11"/>
<dbReference type="Proteomes" id="UP000498980">
    <property type="component" value="Unassembled WGS sequence"/>
</dbReference>
<evidence type="ECO:0000313" key="1">
    <source>
        <dbReference type="EMBL" id="GFN01349.1"/>
    </source>
</evidence>
<reference evidence="1 2" key="1">
    <citation type="submission" date="2020-05" db="EMBL/GenBank/DDBJ databases">
        <title>Whole genome shotgun sequence of Streptomyces fulvorobeus NBRC 15897.</title>
        <authorList>
            <person name="Komaki H."/>
            <person name="Tamura T."/>
        </authorList>
    </citation>
    <scope>NUCLEOTIDE SEQUENCE [LARGE SCALE GENOMIC DNA]</scope>
    <source>
        <strain evidence="1 2">NBRC 15897</strain>
    </source>
</reference>
<name>A0A7J0CG11_9ACTN</name>